<evidence type="ECO:0000313" key="9">
    <source>
        <dbReference type="Proteomes" id="UP000799324"/>
    </source>
</evidence>
<feature type="domain" description="Rhodopsin" evidence="7">
    <location>
        <begin position="108"/>
        <end position="348"/>
    </location>
</feature>
<feature type="transmembrane region" description="Helical" evidence="6">
    <location>
        <begin position="202"/>
        <end position="228"/>
    </location>
</feature>
<keyword evidence="3 6" id="KW-1133">Transmembrane helix</keyword>
<keyword evidence="4 6" id="KW-0472">Membrane</keyword>
<evidence type="ECO:0000256" key="3">
    <source>
        <dbReference type="ARBA" id="ARBA00022989"/>
    </source>
</evidence>
<dbReference type="PANTHER" id="PTHR33048:SF47">
    <property type="entry name" value="INTEGRAL MEMBRANE PROTEIN-RELATED"/>
    <property type="match status" value="1"/>
</dbReference>
<accession>A0A6A6SXM2</accession>
<keyword evidence="2 6" id="KW-0812">Transmembrane</keyword>
<feature type="transmembrane region" description="Helical" evidence="6">
    <location>
        <begin position="168"/>
        <end position="190"/>
    </location>
</feature>
<evidence type="ECO:0000256" key="6">
    <source>
        <dbReference type="SAM" id="Phobius"/>
    </source>
</evidence>
<dbReference type="EMBL" id="MU004416">
    <property type="protein sequence ID" value="KAF2651817.1"/>
    <property type="molecule type" value="Genomic_DNA"/>
</dbReference>
<evidence type="ECO:0000256" key="2">
    <source>
        <dbReference type="ARBA" id="ARBA00022692"/>
    </source>
</evidence>
<reference evidence="8" key="1">
    <citation type="journal article" date="2020" name="Stud. Mycol.">
        <title>101 Dothideomycetes genomes: a test case for predicting lifestyles and emergence of pathogens.</title>
        <authorList>
            <person name="Haridas S."/>
            <person name="Albert R."/>
            <person name="Binder M."/>
            <person name="Bloem J."/>
            <person name="Labutti K."/>
            <person name="Salamov A."/>
            <person name="Andreopoulos B."/>
            <person name="Baker S."/>
            <person name="Barry K."/>
            <person name="Bills G."/>
            <person name="Bluhm B."/>
            <person name="Cannon C."/>
            <person name="Castanera R."/>
            <person name="Culley D."/>
            <person name="Daum C."/>
            <person name="Ezra D."/>
            <person name="Gonzalez J."/>
            <person name="Henrissat B."/>
            <person name="Kuo A."/>
            <person name="Liang C."/>
            <person name="Lipzen A."/>
            <person name="Lutzoni F."/>
            <person name="Magnuson J."/>
            <person name="Mondo S."/>
            <person name="Nolan M."/>
            <person name="Ohm R."/>
            <person name="Pangilinan J."/>
            <person name="Park H.-J."/>
            <person name="Ramirez L."/>
            <person name="Alfaro M."/>
            <person name="Sun H."/>
            <person name="Tritt A."/>
            <person name="Yoshinaga Y."/>
            <person name="Zwiers L.-H."/>
            <person name="Turgeon B."/>
            <person name="Goodwin S."/>
            <person name="Spatafora J."/>
            <person name="Crous P."/>
            <person name="Grigoriev I."/>
        </authorList>
    </citation>
    <scope>NUCLEOTIDE SEQUENCE</scope>
    <source>
        <strain evidence="8">CBS 122681</strain>
    </source>
</reference>
<dbReference type="Proteomes" id="UP000799324">
    <property type="component" value="Unassembled WGS sequence"/>
</dbReference>
<name>A0A6A6SXM2_9PLEO</name>
<dbReference type="PANTHER" id="PTHR33048">
    <property type="entry name" value="PTH11-LIKE INTEGRAL MEMBRANE PROTEIN (AFU_ORTHOLOGUE AFUA_5G11245)"/>
    <property type="match status" value="1"/>
</dbReference>
<feature type="transmembrane region" description="Helical" evidence="6">
    <location>
        <begin position="248"/>
        <end position="269"/>
    </location>
</feature>
<feature type="transmembrane region" description="Helical" evidence="6">
    <location>
        <begin position="289"/>
        <end position="309"/>
    </location>
</feature>
<sequence>MTRFSTLRRVRRVRSWGPNVASWKGRITIKSDSLNSPGHHRNKPTLSSSSFCTEHMGLYIRDNAILDCPALDPPPGVTVNLLHPPNHRGFGTAVVVSCVVIIVMMSLVRFYVKTFLIKKWHYEDYALLAALFFELGIIAPTLHISSYAPLIHQWDMSVRDAERFRLDFHIATIFYEMTTLTLKLSILLQFLRVFVATGDRSLVFWTTQVIIWANTVFYIIMVFISIFACRPMAKLWDSFITEGQCLNTSLLYLIGLNTNLTLDVIIFLWTQRVIWSLNLSLKDKLKIGVLFLGGLSYCIFSALGVYTYVQLLRTKDQIYMMGLNGLCTFPECASGFLVLCLPVFPKFFDKLMTKVFPGYPMFILKLKDRLFSKSTLAPHARFTDDDGTGRRARRRSLWHMSTDMESSGVGI</sequence>
<evidence type="ECO:0000313" key="8">
    <source>
        <dbReference type="EMBL" id="KAF2651817.1"/>
    </source>
</evidence>
<feature type="transmembrane region" description="Helical" evidence="6">
    <location>
        <begin position="321"/>
        <end position="344"/>
    </location>
</feature>
<feature type="transmembrane region" description="Helical" evidence="6">
    <location>
        <begin position="124"/>
        <end position="148"/>
    </location>
</feature>
<gene>
    <name evidence="8" type="ORF">K491DRAFT_664884</name>
</gene>
<comment type="subcellular location">
    <subcellularLocation>
        <location evidence="1">Membrane</location>
        <topology evidence="1">Multi-pass membrane protein</topology>
    </subcellularLocation>
</comment>
<organism evidence="8 9">
    <name type="scientific">Lophiostoma macrostomum CBS 122681</name>
    <dbReference type="NCBI Taxonomy" id="1314788"/>
    <lineage>
        <taxon>Eukaryota</taxon>
        <taxon>Fungi</taxon>
        <taxon>Dikarya</taxon>
        <taxon>Ascomycota</taxon>
        <taxon>Pezizomycotina</taxon>
        <taxon>Dothideomycetes</taxon>
        <taxon>Pleosporomycetidae</taxon>
        <taxon>Pleosporales</taxon>
        <taxon>Lophiostomataceae</taxon>
        <taxon>Lophiostoma</taxon>
    </lineage>
</organism>
<comment type="similarity">
    <text evidence="5">Belongs to the SAT4 family.</text>
</comment>
<proteinExistence type="inferred from homology"/>
<protein>
    <recommendedName>
        <fullName evidence="7">Rhodopsin domain-containing protein</fullName>
    </recommendedName>
</protein>
<evidence type="ECO:0000259" key="7">
    <source>
        <dbReference type="Pfam" id="PF20684"/>
    </source>
</evidence>
<dbReference type="InterPro" id="IPR052337">
    <property type="entry name" value="SAT4-like"/>
</dbReference>
<evidence type="ECO:0000256" key="1">
    <source>
        <dbReference type="ARBA" id="ARBA00004141"/>
    </source>
</evidence>
<feature type="transmembrane region" description="Helical" evidence="6">
    <location>
        <begin position="90"/>
        <end position="112"/>
    </location>
</feature>
<evidence type="ECO:0000256" key="5">
    <source>
        <dbReference type="ARBA" id="ARBA00038359"/>
    </source>
</evidence>
<dbReference type="AlphaFoldDB" id="A0A6A6SXM2"/>
<evidence type="ECO:0000256" key="4">
    <source>
        <dbReference type="ARBA" id="ARBA00023136"/>
    </source>
</evidence>
<keyword evidence="9" id="KW-1185">Reference proteome</keyword>
<dbReference type="GO" id="GO:0016020">
    <property type="term" value="C:membrane"/>
    <property type="evidence" value="ECO:0007669"/>
    <property type="project" value="UniProtKB-SubCell"/>
</dbReference>
<dbReference type="OrthoDB" id="4682787at2759"/>
<dbReference type="InterPro" id="IPR049326">
    <property type="entry name" value="Rhodopsin_dom_fungi"/>
</dbReference>
<dbReference type="Pfam" id="PF20684">
    <property type="entry name" value="Fung_rhodopsin"/>
    <property type="match status" value="1"/>
</dbReference>